<accession>B2A004</accession>
<dbReference type="Proteomes" id="UP000007013">
    <property type="component" value="Chromosome"/>
</dbReference>
<dbReference type="AlphaFoldDB" id="B2A004"/>
<gene>
    <name evidence="1" type="ordered locus">Oter_4066</name>
</gene>
<dbReference type="KEGG" id="ote:Oter_4066"/>
<proteinExistence type="predicted"/>
<reference evidence="1 2" key="1">
    <citation type="journal article" date="2011" name="J. Bacteriol.">
        <title>Genome sequence of the verrucomicrobium Opitutus terrae PB90-1, an abundant inhabitant of rice paddy soil ecosystems.</title>
        <authorList>
            <person name="van Passel M.W."/>
            <person name="Kant R."/>
            <person name="Palva A."/>
            <person name="Copeland A."/>
            <person name="Lucas S."/>
            <person name="Lapidus A."/>
            <person name="Glavina del Rio T."/>
            <person name="Pitluck S."/>
            <person name="Goltsman E."/>
            <person name="Clum A."/>
            <person name="Sun H."/>
            <person name="Schmutz J."/>
            <person name="Larimer F.W."/>
            <person name="Land M.L."/>
            <person name="Hauser L."/>
            <person name="Kyrpides N."/>
            <person name="Mikhailova N."/>
            <person name="Richardson P.P."/>
            <person name="Janssen P.H."/>
            <person name="de Vos W.M."/>
            <person name="Smidt H."/>
        </authorList>
    </citation>
    <scope>NUCLEOTIDE SEQUENCE [LARGE SCALE GENOMIC DNA]</scope>
    <source>
        <strain evidence="2">DSM 11246 / JCM 15787 / PB90-1</strain>
    </source>
</reference>
<organism evidence="1 2">
    <name type="scientific">Opitutus terrae (strain DSM 11246 / JCM 15787 / PB90-1)</name>
    <dbReference type="NCBI Taxonomy" id="452637"/>
    <lineage>
        <taxon>Bacteria</taxon>
        <taxon>Pseudomonadati</taxon>
        <taxon>Verrucomicrobiota</taxon>
        <taxon>Opitutia</taxon>
        <taxon>Opitutales</taxon>
        <taxon>Opitutaceae</taxon>
        <taxon>Opitutus</taxon>
    </lineage>
</organism>
<dbReference type="RefSeq" id="WP_012376868.1">
    <property type="nucleotide sequence ID" value="NC_010571.1"/>
</dbReference>
<sequence>MPYQFTQTDEFVLIEWCGEMTDEDLVALGRQMPQIATKIGYAPNVLHTFDQVTGAQIKPWSIFEHSLRQKRLRLKNPIKCAWVVHTPEVRRMGQLAQELNRNPNLTLELFDTLAAAKTWLRTATKAKKSARAVVRAPASSGAE</sequence>
<evidence type="ECO:0000313" key="2">
    <source>
        <dbReference type="Proteomes" id="UP000007013"/>
    </source>
</evidence>
<dbReference type="HOGENOM" id="CLU_1804256_0_0_0"/>
<protein>
    <recommendedName>
        <fullName evidence="3">STAS/SEC14 domain-containing protein</fullName>
    </recommendedName>
</protein>
<name>B2A004_OPITP</name>
<evidence type="ECO:0008006" key="3">
    <source>
        <dbReference type="Google" id="ProtNLM"/>
    </source>
</evidence>
<evidence type="ECO:0000313" key="1">
    <source>
        <dbReference type="EMBL" id="ACB77340.1"/>
    </source>
</evidence>
<dbReference type="OrthoDB" id="9905458at2"/>
<dbReference type="EMBL" id="CP001032">
    <property type="protein sequence ID" value="ACB77340.1"/>
    <property type="molecule type" value="Genomic_DNA"/>
</dbReference>
<keyword evidence="2" id="KW-1185">Reference proteome</keyword>